<dbReference type="AlphaFoldDB" id="A0A5N1IP36"/>
<name>A0A5N1IP36_9BACT</name>
<keyword evidence="2" id="KW-1185">Reference proteome</keyword>
<comment type="caution">
    <text evidence="1">The sequence shown here is derived from an EMBL/GenBank/DDBJ whole genome shotgun (WGS) entry which is preliminary data.</text>
</comment>
<sequence length="64" mass="7276">MKSPYRAVEQTTDLIYSDIAVISNNFIRQRLENITHLQDPLLQAIALNDNIPHFTDLPAKAVDL</sequence>
<dbReference type="RefSeq" id="WP_150904897.1">
    <property type="nucleotide sequence ID" value="NZ_VTWT01000009.1"/>
</dbReference>
<gene>
    <name evidence="1" type="ORF">F0P94_15880</name>
</gene>
<accession>A0A5N1IP36</accession>
<protein>
    <submittedName>
        <fullName evidence="1">Uncharacterized protein</fullName>
    </submittedName>
</protein>
<dbReference type="EMBL" id="VTWT01000009">
    <property type="protein sequence ID" value="KAA9327393.1"/>
    <property type="molecule type" value="Genomic_DNA"/>
</dbReference>
<evidence type="ECO:0000313" key="1">
    <source>
        <dbReference type="EMBL" id="KAA9327393.1"/>
    </source>
</evidence>
<organism evidence="1 2">
    <name type="scientific">Adhaeribacter soli</name>
    <dbReference type="NCBI Taxonomy" id="2607655"/>
    <lineage>
        <taxon>Bacteria</taxon>
        <taxon>Pseudomonadati</taxon>
        <taxon>Bacteroidota</taxon>
        <taxon>Cytophagia</taxon>
        <taxon>Cytophagales</taxon>
        <taxon>Hymenobacteraceae</taxon>
        <taxon>Adhaeribacter</taxon>
    </lineage>
</organism>
<proteinExistence type="predicted"/>
<dbReference type="Proteomes" id="UP000326570">
    <property type="component" value="Unassembled WGS sequence"/>
</dbReference>
<evidence type="ECO:0000313" key="2">
    <source>
        <dbReference type="Proteomes" id="UP000326570"/>
    </source>
</evidence>
<reference evidence="1 2" key="1">
    <citation type="submission" date="2019-09" db="EMBL/GenBank/DDBJ databases">
        <title>Genome sequence of Adhaeribacter sp. M2.</title>
        <authorList>
            <person name="Srinivasan S."/>
        </authorList>
    </citation>
    <scope>NUCLEOTIDE SEQUENCE [LARGE SCALE GENOMIC DNA]</scope>
    <source>
        <strain evidence="1 2">M2</strain>
    </source>
</reference>